<dbReference type="EMBL" id="KV748776">
    <property type="protein sequence ID" value="OCL13159.1"/>
    <property type="molecule type" value="Genomic_DNA"/>
</dbReference>
<dbReference type="InterPro" id="IPR024461">
    <property type="entry name" value="CCDC90-like"/>
</dbReference>
<keyword evidence="6 11" id="KW-1133">Transmembrane helix</keyword>
<dbReference type="PANTHER" id="PTHR14360">
    <property type="entry name" value="PROTEIN FMP32, MITOCHONDRIAL"/>
    <property type="match status" value="1"/>
</dbReference>
<feature type="compositionally biased region" description="Polar residues" evidence="10">
    <location>
        <begin position="69"/>
        <end position="82"/>
    </location>
</feature>
<comment type="subcellular location">
    <subcellularLocation>
        <location evidence="1">Membrane</location>
        <topology evidence="1">Single-pass membrane protein</topology>
    </subcellularLocation>
    <subcellularLocation>
        <location evidence="2">Mitochondrion</location>
    </subcellularLocation>
</comment>
<feature type="region of interest" description="Disordered" evidence="10">
    <location>
        <begin position="43"/>
        <end position="82"/>
    </location>
</feature>
<evidence type="ECO:0000256" key="4">
    <source>
        <dbReference type="ARBA" id="ARBA00022692"/>
    </source>
</evidence>
<evidence type="ECO:0000313" key="12">
    <source>
        <dbReference type="EMBL" id="OCL13159.1"/>
    </source>
</evidence>
<feature type="compositionally biased region" description="Low complexity" evidence="10">
    <location>
        <begin position="56"/>
        <end position="68"/>
    </location>
</feature>
<evidence type="ECO:0000256" key="3">
    <source>
        <dbReference type="ARBA" id="ARBA00007224"/>
    </source>
</evidence>
<name>A0A8E2JXT8_9PEZI</name>
<dbReference type="GO" id="GO:0005739">
    <property type="term" value="C:mitochondrion"/>
    <property type="evidence" value="ECO:0007669"/>
    <property type="project" value="UniProtKB-SubCell"/>
</dbReference>
<dbReference type="Gene3D" id="1.20.5.340">
    <property type="match status" value="1"/>
</dbReference>
<dbReference type="OrthoDB" id="889336at2759"/>
<evidence type="ECO:0000313" key="13">
    <source>
        <dbReference type="Proteomes" id="UP000250140"/>
    </source>
</evidence>
<keyword evidence="13" id="KW-1185">Reference proteome</keyword>
<evidence type="ECO:0000256" key="8">
    <source>
        <dbReference type="ARBA" id="ARBA00023128"/>
    </source>
</evidence>
<accession>A0A8E2JXT8</accession>
<evidence type="ECO:0000256" key="9">
    <source>
        <dbReference type="ARBA" id="ARBA00023136"/>
    </source>
</evidence>
<evidence type="ECO:0000256" key="6">
    <source>
        <dbReference type="ARBA" id="ARBA00022989"/>
    </source>
</evidence>
<comment type="similarity">
    <text evidence="3">Belongs to the CCDC90 family.</text>
</comment>
<keyword evidence="5" id="KW-0809">Transit peptide</keyword>
<keyword evidence="7" id="KW-0175">Coiled coil</keyword>
<keyword evidence="4 11" id="KW-0812">Transmembrane</keyword>
<evidence type="ECO:0000256" key="11">
    <source>
        <dbReference type="SAM" id="Phobius"/>
    </source>
</evidence>
<evidence type="ECO:0000256" key="5">
    <source>
        <dbReference type="ARBA" id="ARBA00022946"/>
    </source>
</evidence>
<evidence type="ECO:0000256" key="2">
    <source>
        <dbReference type="ARBA" id="ARBA00004173"/>
    </source>
</evidence>
<dbReference type="GO" id="GO:0016020">
    <property type="term" value="C:membrane"/>
    <property type="evidence" value="ECO:0007669"/>
    <property type="project" value="UniProtKB-SubCell"/>
</dbReference>
<sequence length="279" mass="31551">MATPISQATAIPRFLLPRLTWAASPVSPAISASLLQRNQTQYITSQSIGHPRQRRSSSSNSVRDASGSNWSTNSPRHAPSLSQYAPIIRRTFSVTARQGRDHHFDTLKFVQRLKEEGFTEAQAVAMMKVLSDVIEESIQNLTRTMVLREDQEKATYTQKVDFAKLRSELLTTDSTESSLTRASHERLTNELAKLNSRLRDEVQRTQASVRLDLNLEKGRIREEANVQELKIKETETRIEQETAVLREKLEAVKFSTLQWLMGVCTGTAALILGAWRLLM</sequence>
<evidence type="ECO:0000256" key="7">
    <source>
        <dbReference type="ARBA" id="ARBA00023054"/>
    </source>
</evidence>
<keyword evidence="9 11" id="KW-0472">Membrane</keyword>
<dbReference type="AlphaFoldDB" id="A0A8E2JXT8"/>
<dbReference type="GO" id="GO:0033617">
    <property type="term" value="P:mitochondrial respiratory chain complex IV assembly"/>
    <property type="evidence" value="ECO:0007669"/>
    <property type="project" value="TreeGrafter"/>
</dbReference>
<evidence type="ECO:0000256" key="1">
    <source>
        <dbReference type="ARBA" id="ARBA00004167"/>
    </source>
</evidence>
<gene>
    <name evidence="12" type="ORF">AOQ84DRAFT_283689</name>
</gene>
<proteinExistence type="inferred from homology"/>
<protein>
    <submittedName>
        <fullName evidence="12">DUF1640-domain-containing protein</fullName>
    </submittedName>
</protein>
<feature type="transmembrane region" description="Helical" evidence="11">
    <location>
        <begin position="257"/>
        <end position="278"/>
    </location>
</feature>
<dbReference type="PANTHER" id="PTHR14360:SF1">
    <property type="entry name" value="PROTEIN FMP32, MITOCHONDRIAL"/>
    <property type="match status" value="1"/>
</dbReference>
<evidence type="ECO:0000256" key="10">
    <source>
        <dbReference type="SAM" id="MobiDB-lite"/>
    </source>
</evidence>
<dbReference type="FunFam" id="1.20.5.340:FF:000018">
    <property type="entry name" value="Mitochondrial protein FMP32"/>
    <property type="match status" value="1"/>
</dbReference>
<organism evidence="12 13">
    <name type="scientific">Glonium stellatum</name>
    <dbReference type="NCBI Taxonomy" id="574774"/>
    <lineage>
        <taxon>Eukaryota</taxon>
        <taxon>Fungi</taxon>
        <taxon>Dikarya</taxon>
        <taxon>Ascomycota</taxon>
        <taxon>Pezizomycotina</taxon>
        <taxon>Dothideomycetes</taxon>
        <taxon>Pleosporomycetidae</taxon>
        <taxon>Gloniales</taxon>
        <taxon>Gloniaceae</taxon>
        <taxon>Glonium</taxon>
    </lineage>
</organism>
<reference evidence="12 13" key="1">
    <citation type="journal article" date="2016" name="Nat. Commun.">
        <title>Ectomycorrhizal ecology is imprinted in the genome of the dominant symbiotic fungus Cenococcum geophilum.</title>
        <authorList>
            <consortium name="DOE Joint Genome Institute"/>
            <person name="Peter M."/>
            <person name="Kohler A."/>
            <person name="Ohm R.A."/>
            <person name="Kuo A."/>
            <person name="Krutzmann J."/>
            <person name="Morin E."/>
            <person name="Arend M."/>
            <person name="Barry K.W."/>
            <person name="Binder M."/>
            <person name="Choi C."/>
            <person name="Clum A."/>
            <person name="Copeland A."/>
            <person name="Grisel N."/>
            <person name="Haridas S."/>
            <person name="Kipfer T."/>
            <person name="LaButti K."/>
            <person name="Lindquist E."/>
            <person name="Lipzen A."/>
            <person name="Maire R."/>
            <person name="Meier B."/>
            <person name="Mihaltcheva S."/>
            <person name="Molinier V."/>
            <person name="Murat C."/>
            <person name="Poggeler S."/>
            <person name="Quandt C.A."/>
            <person name="Sperisen C."/>
            <person name="Tritt A."/>
            <person name="Tisserant E."/>
            <person name="Crous P.W."/>
            <person name="Henrissat B."/>
            <person name="Nehls U."/>
            <person name="Egli S."/>
            <person name="Spatafora J.W."/>
            <person name="Grigoriev I.V."/>
            <person name="Martin F.M."/>
        </authorList>
    </citation>
    <scope>NUCLEOTIDE SEQUENCE [LARGE SCALE GENOMIC DNA]</scope>
    <source>
        <strain evidence="12 13">CBS 207.34</strain>
    </source>
</reference>
<dbReference type="Proteomes" id="UP000250140">
    <property type="component" value="Unassembled WGS sequence"/>
</dbReference>
<dbReference type="Pfam" id="PF07798">
    <property type="entry name" value="CCDC90-like"/>
    <property type="match status" value="1"/>
</dbReference>
<keyword evidence="8" id="KW-0496">Mitochondrion</keyword>